<sequence>MNSPRKNPIDNVRVYICAGLLSACGALLLNVMPVLFGAIGETLGYGEQQLGTLALASNLAFALVGVISLAWLGVFSWRTIAAVATVIVTLGIVAILNKPSYGELLVIMAVAGGATGALYALAMVIFGGSDRPERAFGFKLGMESIPGAALLILLPVAVAPQWGFDGILIALAASALLMGLALFGVPSRAVKREDLIAASIHADAGKHQFIVWMSLVASLVFMTGVMAVWPFLELIGKKTGLSSNEIGTVLSVGFLINAIGGFIASSLGLKLGRVMPVAAIVAVVLVGLVIIGQFTSMTTFTVGTLLFLLSINFVLAYTFGLMAEFDTSGKLVALGTVCISLGAAFGPAIAGSLIERYDYSAALIFSGVCAVLTLAIHGGLSIRATALQQGAAQSRLVSMP</sequence>
<dbReference type="GO" id="GO:0022857">
    <property type="term" value="F:transmembrane transporter activity"/>
    <property type="evidence" value="ECO:0007669"/>
    <property type="project" value="InterPro"/>
</dbReference>
<feature type="domain" description="Major facilitator superfamily (MFS) profile" evidence="7">
    <location>
        <begin position="210"/>
        <end position="400"/>
    </location>
</feature>
<feature type="transmembrane region" description="Helical" evidence="6">
    <location>
        <begin position="51"/>
        <end position="72"/>
    </location>
</feature>
<evidence type="ECO:0000256" key="6">
    <source>
        <dbReference type="SAM" id="Phobius"/>
    </source>
</evidence>
<accession>A0A1I1UHH7</accession>
<dbReference type="PROSITE" id="PS50850">
    <property type="entry name" value="MFS"/>
    <property type="match status" value="1"/>
</dbReference>
<feature type="transmembrane region" description="Helical" evidence="6">
    <location>
        <begin position="140"/>
        <end position="160"/>
    </location>
</feature>
<comment type="subcellular location">
    <subcellularLocation>
        <location evidence="1">Cell membrane</location>
        <topology evidence="1">Multi-pass membrane protein</topology>
    </subcellularLocation>
</comment>
<name>A0A1I1UHH7_PSEOC</name>
<feature type="transmembrane region" description="Helical" evidence="6">
    <location>
        <begin position="249"/>
        <end position="267"/>
    </location>
</feature>
<dbReference type="InterPro" id="IPR011701">
    <property type="entry name" value="MFS"/>
</dbReference>
<feature type="transmembrane region" description="Helical" evidence="6">
    <location>
        <begin position="300"/>
        <end position="319"/>
    </location>
</feature>
<proteinExistence type="predicted"/>
<evidence type="ECO:0000256" key="2">
    <source>
        <dbReference type="ARBA" id="ARBA00022475"/>
    </source>
</evidence>
<keyword evidence="5 6" id="KW-0472">Membrane</keyword>
<dbReference type="PROSITE" id="PS51257">
    <property type="entry name" value="PROKAR_LIPOPROTEIN"/>
    <property type="match status" value="1"/>
</dbReference>
<dbReference type="PANTHER" id="PTHR43124">
    <property type="entry name" value="PURINE EFFLUX PUMP PBUE"/>
    <property type="match status" value="1"/>
</dbReference>
<dbReference type="InterPro" id="IPR050189">
    <property type="entry name" value="MFS_Efflux_Transporters"/>
</dbReference>
<keyword evidence="4 6" id="KW-1133">Transmembrane helix</keyword>
<dbReference type="InterPro" id="IPR020846">
    <property type="entry name" value="MFS_dom"/>
</dbReference>
<dbReference type="AlphaFoldDB" id="A0A1I1UHH7"/>
<feature type="transmembrane region" description="Helical" evidence="6">
    <location>
        <begin position="209"/>
        <end position="229"/>
    </location>
</feature>
<gene>
    <name evidence="8" type="ORF">SAMN05216372_103223</name>
</gene>
<dbReference type="EMBL" id="FOMO01000003">
    <property type="protein sequence ID" value="SFD68213.1"/>
    <property type="molecule type" value="Genomic_DNA"/>
</dbReference>
<feature type="transmembrane region" description="Helical" evidence="6">
    <location>
        <begin position="104"/>
        <end position="128"/>
    </location>
</feature>
<protein>
    <submittedName>
        <fullName evidence="8">Predicted arabinose efflux permease, MFS family</fullName>
    </submittedName>
</protein>
<feature type="transmembrane region" description="Helical" evidence="6">
    <location>
        <begin position="79"/>
        <end position="98"/>
    </location>
</feature>
<organism evidence="8 9">
    <name type="scientific">Pseudomonas straminea</name>
    <dbReference type="NCBI Taxonomy" id="47882"/>
    <lineage>
        <taxon>Bacteria</taxon>
        <taxon>Pseudomonadati</taxon>
        <taxon>Pseudomonadota</taxon>
        <taxon>Gammaproteobacteria</taxon>
        <taxon>Pseudomonadales</taxon>
        <taxon>Pseudomonadaceae</taxon>
        <taxon>Phytopseudomonas</taxon>
    </lineage>
</organism>
<dbReference type="PANTHER" id="PTHR43124:SF10">
    <property type="entry name" value="PURINE EFFLUX PUMP PBUE"/>
    <property type="match status" value="1"/>
</dbReference>
<feature type="transmembrane region" description="Helical" evidence="6">
    <location>
        <begin position="274"/>
        <end position="294"/>
    </location>
</feature>
<evidence type="ECO:0000313" key="9">
    <source>
        <dbReference type="Proteomes" id="UP000243950"/>
    </source>
</evidence>
<dbReference type="Gene3D" id="1.20.1250.20">
    <property type="entry name" value="MFS general substrate transporter like domains"/>
    <property type="match status" value="1"/>
</dbReference>
<dbReference type="Pfam" id="PF07690">
    <property type="entry name" value="MFS_1"/>
    <property type="match status" value="1"/>
</dbReference>
<evidence type="ECO:0000256" key="5">
    <source>
        <dbReference type="ARBA" id="ARBA00023136"/>
    </source>
</evidence>
<feature type="transmembrane region" description="Helical" evidence="6">
    <location>
        <begin position="360"/>
        <end position="380"/>
    </location>
</feature>
<evidence type="ECO:0000256" key="3">
    <source>
        <dbReference type="ARBA" id="ARBA00022692"/>
    </source>
</evidence>
<dbReference type="SUPFAM" id="SSF103473">
    <property type="entry name" value="MFS general substrate transporter"/>
    <property type="match status" value="1"/>
</dbReference>
<feature type="transmembrane region" description="Helical" evidence="6">
    <location>
        <begin position="331"/>
        <end position="354"/>
    </location>
</feature>
<keyword evidence="9" id="KW-1185">Reference proteome</keyword>
<evidence type="ECO:0000256" key="4">
    <source>
        <dbReference type="ARBA" id="ARBA00022989"/>
    </source>
</evidence>
<keyword evidence="3 6" id="KW-0812">Transmembrane</keyword>
<evidence type="ECO:0000313" key="8">
    <source>
        <dbReference type="EMBL" id="SFD68213.1"/>
    </source>
</evidence>
<feature type="transmembrane region" description="Helical" evidence="6">
    <location>
        <begin position="12"/>
        <end position="39"/>
    </location>
</feature>
<dbReference type="InterPro" id="IPR036259">
    <property type="entry name" value="MFS_trans_sf"/>
</dbReference>
<keyword evidence="2" id="KW-1003">Cell membrane</keyword>
<feature type="transmembrane region" description="Helical" evidence="6">
    <location>
        <begin position="166"/>
        <end position="185"/>
    </location>
</feature>
<dbReference type="GO" id="GO:0005886">
    <property type="term" value="C:plasma membrane"/>
    <property type="evidence" value="ECO:0007669"/>
    <property type="project" value="UniProtKB-SubCell"/>
</dbReference>
<reference evidence="9" key="1">
    <citation type="submission" date="2016-10" db="EMBL/GenBank/DDBJ databases">
        <authorList>
            <person name="Varghese N."/>
            <person name="Submissions S."/>
        </authorList>
    </citation>
    <scope>NUCLEOTIDE SEQUENCE [LARGE SCALE GENOMIC DNA]</scope>
    <source>
        <strain evidence="9">JCM 2783</strain>
    </source>
</reference>
<dbReference type="Proteomes" id="UP000243950">
    <property type="component" value="Unassembled WGS sequence"/>
</dbReference>
<evidence type="ECO:0000256" key="1">
    <source>
        <dbReference type="ARBA" id="ARBA00004651"/>
    </source>
</evidence>
<evidence type="ECO:0000259" key="7">
    <source>
        <dbReference type="PROSITE" id="PS50850"/>
    </source>
</evidence>